<organism evidence="2 3">
    <name type="scientific">Streptomyces fradiae ATCC 10745 = DSM 40063</name>
    <dbReference type="NCBI Taxonomy" id="1319510"/>
    <lineage>
        <taxon>Bacteria</taxon>
        <taxon>Bacillati</taxon>
        <taxon>Actinomycetota</taxon>
        <taxon>Actinomycetes</taxon>
        <taxon>Kitasatosporales</taxon>
        <taxon>Streptomycetaceae</taxon>
        <taxon>Streptomyces</taxon>
    </lineage>
</organism>
<evidence type="ECO:0000313" key="4">
    <source>
        <dbReference type="Proteomes" id="UP000731519"/>
    </source>
</evidence>
<accession>A0A1Y2NSJ2</accession>
<evidence type="ECO:0000313" key="2">
    <source>
        <dbReference type="EMBL" id="OSY50455.1"/>
    </source>
</evidence>
<reference evidence="2 3" key="2">
    <citation type="submission" date="2016-09" db="EMBL/GenBank/DDBJ databases">
        <title>Streptomyces fradiae DSM40063, a candidate organism with high potential of specific P450 cytochromes.</title>
        <authorList>
            <person name="Grumaz C."/>
            <person name="Vainshtein Y."/>
            <person name="Kirstahler P."/>
            <person name="Sohn K."/>
        </authorList>
    </citation>
    <scope>NUCLEOTIDE SEQUENCE [LARGE SCALE GENOMIC DNA]</scope>
    <source>
        <strain evidence="2 3">DSM 40063</strain>
    </source>
</reference>
<name>A0A1Y2NSJ2_STRFR</name>
<sequence length="87" mass="9960">MTTAVIGIRQKSDLPPLRDDCLYTADEAALYTGMSANWLKRAAAADRIQHTYVGRFPRWSAQHIRDIVAGTSHRPHRRERMTRKRAA</sequence>
<dbReference type="Proteomes" id="UP000194318">
    <property type="component" value="Unassembled WGS sequence"/>
</dbReference>
<evidence type="ECO:0000313" key="1">
    <source>
        <dbReference type="EMBL" id="KAF0647119.1"/>
    </source>
</evidence>
<dbReference type="RefSeq" id="WP_031135504.1">
    <property type="nucleotide sequence ID" value="NZ_ASYR01000041.1"/>
</dbReference>
<evidence type="ECO:0008006" key="5">
    <source>
        <dbReference type="Google" id="ProtNLM"/>
    </source>
</evidence>
<dbReference type="EMBL" id="ASYR01000041">
    <property type="protein sequence ID" value="KAF0647119.1"/>
    <property type="molecule type" value="Genomic_DNA"/>
</dbReference>
<dbReference type="Proteomes" id="UP000731519">
    <property type="component" value="Unassembled WGS sequence"/>
</dbReference>
<dbReference type="GeneID" id="91407054"/>
<keyword evidence="4" id="KW-1185">Reference proteome</keyword>
<reference evidence="1 4" key="1">
    <citation type="submission" date="2013-05" db="EMBL/GenBank/DDBJ databases">
        <title>Genome Sequence of Streptomyces fradiae.</title>
        <authorList>
            <person name="Kirby R."/>
        </authorList>
    </citation>
    <scope>NUCLEOTIDE SEQUENCE [LARGE SCALE GENOMIC DNA]</scope>
    <source>
        <strain evidence="1 4">ATCC 10745</strain>
    </source>
</reference>
<comment type="caution">
    <text evidence="2">The sequence shown here is derived from an EMBL/GenBank/DDBJ whole genome shotgun (WGS) entry which is preliminary data.</text>
</comment>
<proteinExistence type="predicted"/>
<gene>
    <name evidence="2" type="ORF">BG846_03933</name>
    <name evidence="1" type="ORF">K701_25350</name>
</gene>
<protein>
    <recommendedName>
        <fullName evidence="5">Helix-turn-helix domain protein</fullName>
    </recommendedName>
</protein>
<dbReference type="EMBL" id="MIFZ01000281">
    <property type="protein sequence ID" value="OSY50455.1"/>
    <property type="molecule type" value="Genomic_DNA"/>
</dbReference>
<evidence type="ECO:0000313" key="3">
    <source>
        <dbReference type="Proteomes" id="UP000194318"/>
    </source>
</evidence>
<dbReference type="AlphaFoldDB" id="A0A1Y2NSJ2"/>